<evidence type="ECO:0000313" key="3">
    <source>
        <dbReference type="EMBL" id="OWP02798.1"/>
    </source>
</evidence>
<dbReference type="EMBL" id="MZNU01000210">
    <property type="protein sequence ID" value="OWP02798.1"/>
    <property type="molecule type" value="Genomic_DNA"/>
</dbReference>
<dbReference type="OrthoDB" id="414698at2759"/>
<proteinExistence type="predicted"/>
<keyword evidence="1" id="KW-0378">Hydrolase</keyword>
<dbReference type="AlphaFoldDB" id="A0A218Z485"/>
<dbReference type="Gene3D" id="3.40.50.1820">
    <property type="entry name" value="alpha/beta hydrolase"/>
    <property type="match status" value="1"/>
</dbReference>
<organism evidence="3 4">
    <name type="scientific">Diplocarpon coronariae</name>
    <dbReference type="NCBI Taxonomy" id="2795749"/>
    <lineage>
        <taxon>Eukaryota</taxon>
        <taxon>Fungi</taxon>
        <taxon>Dikarya</taxon>
        <taxon>Ascomycota</taxon>
        <taxon>Pezizomycotina</taxon>
        <taxon>Leotiomycetes</taxon>
        <taxon>Helotiales</taxon>
        <taxon>Drepanopezizaceae</taxon>
        <taxon>Diplocarpon</taxon>
    </lineage>
</organism>
<dbReference type="InterPro" id="IPR005645">
    <property type="entry name" value="FSH-like_dom"/>
</dbReference>
<dbReference type="GO" id="GO:0005737">
    <property type="term" value="C:cytoplasm"/>
    <property type="evidence" value="ECO:0007669"/>
    <property type="project" value="TreeGrafter"/>
</dbReference>
<dbReference type="GO" id="GO:0016787">
    <property type="term" value="F:hydrolase activity"/>
    <property type="evidence" value="ECO:0007669"/>
    <property type="project" value="UniProtKB-KW"/>
</dbReference>
<dbReference type="InParanoid" id="A0A218Z485"/>
<dbReference type="InterPro" id="IPR029058">
    <property type="entry name" value="AB_hydrolase_fold"/>
</dbReference>
<dbReference type="PANTHER" id="PTHR48070:SF4">
    <property type="entry name" value="ESTERASE ALNB"/>
    <property type="match status" value="1"/>
</dbReference>
<evidence type="ECO:0000313" key="4">
    <source>
        <dbReference type="Proteomes" id="UP000242519"/>
    </source>
</evidence>
<accession>A0A218Z485</accession>
<dbReference type="SUPFAM" id="SSF53474">
    <property type="entry name" value="alpha/beta-Hydrolases"/>
    <property type="match status" value="1"/>
</dbReference>
<dbReference type="PANTHER" id="PTHR48070">
    <property type="entry name" value="ESTERASE OVCA2"/>
    <property type="match status" value="1"/>
</dbReference>
<gene>
    <name evidence="3" type="ORF">B2J93_9072</name>
</gene>
<dbReference type="Proteomes" id="UP000242519">
    <property type="component" value="Unassembled WGS sequence"/>
</dbReference>
<feature type="domain" description="Serine hydrolase" evidence="2">
    <location>
        <begin position="2"/>
        <end position="233"/>
    </location>
</feature>
<evidence type="ECO:0000256" key="1">
    <source>
        <dbReference type="ARBA" id="ARBA00022801"/>
    </source>
</evidence>
<protein>
    <recommendedName>
        <fullName evidence="2">Serine hydrolase domain-containing protein</fullName>
    </recommendedName>
</protein>
<dbReference type="GO" id="GO:0005634">
    <property type="term" value="C:nucleus"/>
    <property type="evidence" value="ECO:0007669"/>
    <property type="project" value="TreeGrafter"/>
</dbReference>
<comment type="caution">
    <text evidence="3">The sequence shown here is derived from an EMBL/GenBank/DDBJ whole genome shotgun (WGS) entry which is preliminary data.</text>
</comment>
<sequence>MRFLCLPGAYGSAKNFEVQLAPICKELSSDGTAEFFFTQGKVHCVPPPGFLDYFGPSPHYRFVEYDGIEQNDILERVRDFPEGENPEAVIRELLPSGSDGIRSSVRAALDALYTTLEKHGPFDGICAYSEGTVVGSTLIMDEKRRFEREGRPRMIKRAVFFAGWPPLNLDSNEMLLSDVSEEVVDVPTLHCIGADDPYLHGAMALFNVCDQEEAVLFDHGKGHTIPRDVQTVKELGDALRGLPEAEF</sequence>
<dbReference type="InterPro" id="IPR050593">
    <property type="entry name" value="LovG"/>
</dbReference>
<evidence type="ECO:0000259" key="2">
    <source>
        <dbReference type="Pfam" id="PF03959"/>
    </source>
</evidence>
<name>A0A218Z485_9HELO</name>
<dbReference type="GO" id="GO:0019748">
    <property type="term" value="P:secondary metabolic process"/>
    <property type="evidence" value="ECO:0007669"/>
    <property type="project" value="TreeGrafter"/>
</dbReference>
<dbReference type="Pfam" id="PF03959">
    <property type="entry name" value="FSH1"/>
    <property type="match status" value="1"/>
</dbReference>
<keyword evidence="4" id="KW-1185">Reference proteome</keyword>
<reference evidence="3 4" key="1">
    <citation type="submission" date="2017-04" db="EMBL/GenBank/DDBJ databases">
        <title>Draft genome sequence of Marssonina coronaria NL1: causal agent of apple blotch.</title>
        <authorList>
            <person name="Cheng Q."/>
        </authorList>
    </citation>
    <scope>NUCLEOTIDE SEQUENCE [LARGE SCALE GENOMIC DNA]</scope>
    <source>
        <strain evidence="3 4">NL1</strain>
    </source>
</reference>